<name>A0CEJ4_PARTE</name>
<sequence length="215" mass="25550">MIEIGEKEKDMQKEGLVMPMEMYMLETSKRMKEMDLEQQNLMMKQEQKDIWQMGNYEAKPKLGQELKNSDGVYTMCNGQLIYKERVIHFQVLIQFKLQEMEINMSEIGYRIKLMAKENSQQKKALYMLVSQKIIDTSVQQIDHRYLLSIMMLIFLQLVYYFLYFLIQCGNQLQLYCSSISLLLVFKFSPAALRVFQTEILIKLKKLNIDFSLKLS</sequence>
<keyword evidence="1" id="KW-0472">Membrane</keyword>
<keyword evidence="1" id="KW-1133">Transmembrane helix</keyword>
<reference evidence="2 3" key="1">
    <citation type="journal article" date="2006" name="Nature">
        <title>Global trends of whole-genome duplications revealed by the ciliate Paramecium tetraurelia.</title>
        <authorList>
            <consortium name="Genoscope"/>
            <person name="Aury J.-M."/>
            <person name="Jaillon O."/>
            <person name="Duret L."/>
            <person name="Noel B."/>
            <person name="Jubin C."/>
            <person name="Porcel B.M."/>
            <person name="Segurens B."/>
            <person name="Daubin V."/>
            <person name="Anthouard V."/>
            <person name="Aiach N."/>
            <person name="Arnaiz O."/>
            <person name="Billaut A."/>
            <person name="Beisson J."/>
            <person name="Blanc I."/>
            <person name="Bouhouche K."/>
            <person name="Camara F."/>
            <person name="Duharcourt S."/>
            <person name="Guigo R."/>
            <person name="Gogendeau D."/>
            <person name="Katinka M."/>
            <person name="Keller A.-M."/>
            <person name="Kissmehl R."/>
            <person name="Klotz C."/>
            <person name="Koll F."/>
            <person name="Le Moue A."/>
            <person name="Lepere C."/>
            <person name="Malinsky S."/>
            <person name="Nowacki M."/>
            <person name="Nowak J.K."/>
            <person name="Plattner H."/>
            <person name="Poulain J."/>
            <person name="Ruiz F."/>
            <person name="Serrano V."/>
            <person name="Zagulski M."/>
            <person name="Dessen P."/>
            <person name="Betermier M."/>
            <person name="Weissenbach J."/>
            <person name="Scarpelli C."/>
            <person name="Schachter V."/>
            <person name="Sperling L."/>
            <person name="Meyer E."/>
            <person name="Cohen J."/>
            <person name="Wincker P."/>
        </authorList>
    </citation>
    <scope>NUCLEOTIDE SEQUENCE [LARGE SCALE GENOMIC DNA]</scope>
    <source>
        <strain evidence="2 3">Stock d4-2</strain>
    </source>
</reference>
<protein>
    <submittedName>
        <fullName evidence="2">Uncharacterized protein</fullName>
    </submittedName>
</protein>
<proteinExistence type="predicted"/>
<evidence type="ECO:0000313" key="2">
    <source>
        <dbReference type="EMBL" id="CAK69211.1"/>
    </source>
</evidence>
<evidence type="ECO:0000256" key="1">
    <source>
        <dbReference type="SAM" id="Phobius"/>
    </source>
</evidence>
<dbReference type="GeneID" id="5022393"/>
<keyword evidence="1" id="KW-0812">Transmembrane</keyword>
<gene>
    <name evidence="2" type="ORF">GSPATT00037649001</name>
</gene>
<organism evidence="2 3">
    <name type="scientific">Paramecium tetraurelia</name>
    <dbReference type="NCBI Taxonomy" id="5888"/>
    <lineage>
        <taxon>Eukaryota</taxon>
        <taxon>Sar</taxon>
        <taxon>Alveolata</taxon>
        <taxon>Ciliophora</taxon>
        <taxon>Intramacronucleata</taxon>
        <taxon>Oligohymenophorea</taxon>
        <taxon>Peniculida</taxon>
        <taxon>Parameciidae</taxon>
        <taxon>Paramecium</taxon>
    </lineage>
</organism>
<dbReference type="KEGG" id="ptm:GSPATT00037649001"/>
<feature type="transmembrane region" description="Helical" evidence="1">
    <location>
        <begin position="145"/>
        <end position="166"/>
    </location>
</feature>
<keyword evidence="3" id="KW-1185">Reference proteome</keyword>
<accession>A0CEJ4</accession>
<dbReference type="RefSeq" id="XP_001436608.1">
    <property type="nucleotide sequence ID" value="XM_001436571.1"/>
</dbReference>
<dbReference type="EMBL" id="CT868065">
    <property type="protein sequence ID" value="CAK69211.1"/>
    <property type="molecule type" value="Genomic_DNA"/>
</dbReference>
<dbReference type="AlphaFoldDB" id="A0CEJ4"/>
<dbReference type="Proteomes" id="UP000000600">
    <property type="component" value="Unassembled WGS sequence"/>
</dbReference>
<dbReference type="HOGENOM" id="CLU_1285474_0_0_1"/>
<dbReference type="InParanoid" id="A0CEJ4"/>
<evidence type="ECO:0000313" key="3">
    <source>
        <dbReference type="Proteomes" id="UP000000600"/>
    </source>
</evidence>